<evidence type="ECO:0000256" key="2">
    <source>
        <dbReference type="SAM" id="Phobius"/>
    </source>
</evidence>
<comment type="caution">
    <text evidence="3">The sequence shown here is derived from an EMBL/GenBank/DDBJ whole genome shotgun (WGS) entry which is preliminary data.</text>
</comment>
<organism evidence="3 4">
    <name type="scientific">Mycobacterium asiaticum</name>
    <dbReference type="NCBI Taxonomy" id="1790"/>
    <lineage>
        <taxon>Bacteria</taxon>
        <taxon>Bacillati</taxon>
        <taxon>Actinomycetota</taxon>
        <taxon>Actinomycetes</taxon>
        <taxon>Mycobacteriales</taxon>
        <taxon>Mycobacteriaceae</taxon>
        <taxon>Mycobacterium</taxon>
    </lineage>
</organism>
<feature type="transmembrane region" description="Helical" evidence="2">
    <location>
        <begin position="54"/>
        <end position="73"/>
    </location>
</feature>
<evidence type="ECO:0000313" key="3">
    <source>
        <dbReference type="EMBL" id="OBJ83610.1"/>
    </source>
</evidence>
<dbReference type="Proteomes" id="UP000093925">
    <property type="component" value="Unassembled WGS sequence"/>
</dbReference>
<evidence type="ECO:0000313" key="4">
    <source>
        <dbReference type="Proteomes" id="UP000093925"/>
    </source>
</evidence>
<feature type="compositionally biased region" description="Basic and acidic residues" evidence="1">
    <location>
        <begin position="88"/>
        <end position="104"/>
    </location>
</feature>
<keyword evidence="2" id="KW-1133">Transmembrane helix</keyword>
<dbReference type="RefSeq" id="WP_036352283.1">
    <property type="nucleotide sequence ID" value="NZ_LZKS01000055.1"/>
</dbReference>
<evidence type="ECO:0000256" key="1">
    <source>
        <dbReference type="SAM" id="MobiDB-lite"/>
    </source>
</evidence>
<keyword evidence="2" id="KW-0812">Transmembrane</keyword>
<dbReference type="OrthoDB" id="4733220at2"/>
<feature type="region of interest" description="Disordered" evidence="1">
    <location>
        <begin position="85"/>
        <end position="116"/>
    </location>
</feature>
<proteinExistence type="predicted"/>
<sequence length="116" mass="12201">MSEAPSDKPTRVPSRGRGVADVLLYVAARLLLVVVITALIYGAGRLIGVADFPLTVAALGGLVVSMPLGMWAFGPLRRRATATLAAAGEHRRAERDRLRARLRGESSPADEGPAEG</sequence>
<feature type="transmembrane region" description="Helical" evidence="2">
    <location>
        <begin position="22"/>
        <end position="42"/>
    </location>
</feature>
<name>A0A1A3HT01_MYCAS</name>
<keyword evidence="2" id="KW-0472">Membrane</keyword>
<dbReference type="AlphaFoldDB" id="A0A1A3HT01"/>
<dbReference type="GeneID" id="61212342"/>
<dbReference type="EMBL" id="LZLM01000090">
    <property type="protein sequence ID" value="OBJ83610.1"/>
    <property type="molecule type" value="Genomic_DNA"/>
</dbReference>
<evidence type="ECO:0008006" key="5">
    <source>
        <dbReference type="Google" id="ProtNLM"/>
    </source>
</evidence>
<gene>
    <name evidence="3" type="ORF">A5640_17215</name>
</gene>
<accession>A0A1A3HT01</accession>
<dbReference type="InterPro" id="IPR025323">
    <property type="entry name" value="DUF4229"/>
</dbReference>
<dbReference type="Pfam" id="PF14012">
    <property type="entry name" value="DUF4229"/>
    <property type="match status" value="1"/>
</dbReference>
<protein>
    <recommendedName>
        <fullName evidence="5">DUF4229 domain-containing protein</fullName>
    </recommendedName>
</protein>
<reference evidence="3 4" key="1">
    <citation type="submission" date="2016-06" db="EMBL/GenBank/DDBJ databases">
        <authorList>
            <person name="Kjaerup R.B."/>
            <person name="Dalgaard T.S."/>
            <person name="Juul-Madsen H.R."/>
        </authorList>
    </citation>
    <scope>NUCLEOTIDE SEQUENCE [LARGE SCALE GENOMIC DNA]</scope>
    <source>
        <strain evidence="3 4">1276495.2</strain>
    </source>
</reference>